<gene>
    <name evidence="3" type="ORF">SacxiDRAFT_0533</name>
</gene>
<protein>
    <submittedName>
        <fullName evidence="3">Protein involved in beta-1,3-glucan synthesis</fullName>
    </submittedName>
</protein>
<dbReference type="Proteomes" id="UP000004691">
    <property type="component" value="Unassembled WGS sequence"/>
</dbReference>
<dbReference type="RefSeq" id="WP_006236913.1">
    <property type="nucleotide sequence ID" value="NZ_JH636049.1"/>
</dbReference>
<feature type="domain" description="Knr4/Smi1-like" evidence="2">
    <location>
        <begin position="174"/>
        <end position="308"/>
    </location>
</feature>
<dbReference type="EMBL" id="JH636049">
    <property type="protein sequence ID" value="EID52808.1"/>
    <property type="molecule type" value="Genomic_DNA"/>
</dbReference>
<dbReference type="PANTHER" id="PTHR47432:SF1">
    <property type="entry name" value="CELL WALL ASSEMBLY REGULATOR SMI1"/>
    <property type="match status" value="1"/>
</dbReference>
<evidence type="ECO:0000313" key="3">
    <source>
        <dbReference type="EMBL" id="EID52808.1"/>
    </source>
</evidence>
<proteinExistence type="predicted"/>
<dbReference type="PANTHER" id="PTHR47432">
    <property type="entry name" value="CELL WALL ASSEMBLY REGULATOR SMI1"/>
    <property type="match status" value="1"/>
</dbReference>
<reference evidence="3 4" key="1">
    <citation type="submission" date="2012-01" db="EMBL/GenBank/DDBJ databases">
        <title>Improved High-Quality Draft sequence of Saccharomonospora xinjiangensis XJ-54.</title>
        <authorList>
            <consortium name="US DOE Joint Genome Institute"/>
            <person name="Lucas S."/>
            <person name="Han J."/>
            <person name="Lapidus A."/>
            <person name="Cheng J.-F."/>
            <person name="Goodwin L."/>
            <person name="Pitluck S."/>
            <person name="Peters L."/>
            <person name="Mikhailova N."/>
            <person name="Teshima H."/>
            <person name="Detter J.C."/>
            <person name="Han C."/>
            <person name="Tapia R."/>
            <person name="Land M."/>
            <person name="Hauser L."/>
            <person name="Kyrpides N."/>
            <person name="Ivanova N."/>
            <person name="Pagani I."/>
            <person name="Brambilla E.-M."/>
            <person name="Klenk H.-P."/>
            <person name="Woyke T."/>
        </authorList>
    </citation>
    <scope>NUCLEOTIDE SEQUENCE [LARGE SCALE GENOMIC DNA]</scope>
    <source>
        <strain evidence="3 4">XJ-54</strain>
    </source>
</reference>
<dbReference type="InterPro" id="IPR018958">
    <property type="entry name" value="Knr4/Smi1-like_dom"/>
</dbReference>
<dbReference type="Pfam" id="PF09346">
    <property type="entry name" value="SMI1_KNR4"/>
    <property type="match status" value="1"/>
</dbReference>
<keyword evidence="4" id="KW-1185">Reference proteome</keyword>
<dbReference type="InterPro" id="IPR037883">
    <property type="entry name" value="Knr4/Smi1-like_sf"/>
</dbReference>
<evidence type="ECO:0000313" key="4">
    <source>
        <dbReference type="Proteomes" id="UP000004691"/>
    </source>
</evidence>
<dbReference type="InterPro" id="IPR051873">
    <property type="entry name" value="KNR4/SMI1_regulator"/>
</dbReference>
<dbReference type="eggNOG" id="COG4282">
    <property type="taxonomic scope" value="Bacteria"/>
</dbReference>
<evidence type="ECO:0000256" key="1">
    <source>
        <dbReference type="SAM" id="MobiDB-lite"/>
    </source>
</evidence>
<feature type="region of interest" description="Disordered" evidence="1">
    <location>
        <begin position="118"/>
        <end position="138"/>
    </location>
</feature>
<dbReference type="SUPFAM" id="SSF160631">
    <property type="entry name" value="SMI1/KNR4-like"/>
    <property type="match status" value="1"/>
</dbReference>
<name>I0UY55_9PSEU</name>
<dbReference type="AlphaFoldDB" id="I0UY55"/>
<dbReference type="SUPFAM" id="SSF52058">
    <property type="entry name" value="L domain-like"/>
    <property type="match status" value="1"/>
</dbReference>
<organism evidence="3 4">
    <name type="scientific">Saccharomonospora xinjiangensis XJ-54</name>
    <dbReference type="NCBI Taxonomy" id="882086"/>
    <lineage>
        <taxon>Bacteria</taxon>
        <taxon>Bacillati</taxon>
        <taxon>Actinomycetota</taxon>
        <taxon>Actinomycetes</taxon>
        <taxon>Pseudonocardiales</taxon>
        <taxon>Pseudonocardiaceae</taxon>
        <taxon>Saccharomonospora</taxon>
    </lineage>
</organism>
<dbReference type="Gene3D" id="3.80.10.10">
    <property type="entry name" value="Ribonuclease Inhibitor"/>
    <property type="match status" value="1"/>
</dbReference>
<evidence type="ECO:0000259" key="2">
    <source>
        <dbReference type="Pfam" id="PF09346"/>
    </source>
</evidence>
<feature type="compositionally biased region" description="Low complexity" evidence="1">
    <location>
        <begin position="128"/>
        <end position="137"/>
    </location>
</feature>
<sequence>MNGREDPPVERALRALAGKIAAGAPSGWRRAELHGYADGAGSGHRGFSFEPSRLNQYGSNDIDVHEELRRIADLAGTSRRLTIDVVVWAWGRFEAILSERLDSAENQHSVVYVLDHDTLPPDPGELQDGPADPTPAGDPDEAVALLGSYLRLRDRILNPDRYAPPAALPARQRARIEKGLPAALPPDLRALYSVIDGDGGEGLLARHPWFGLDEVEALSRPDNRWWVSREWQQYLSRPFVTTVGPPLTVRRMIDCPAWIPFATSTGGDFLAVDMSPGPRGRPGQVIRIGLHHNDGPTYVADSVTSLLREHVTALETGAYECVDGEFWIDLAEFRPARRQRFAFRTMRVTGGTAMRLELGPDVEALEVSDAPFVDLGPVAGTPALTRVTMRNCPAADLSPLARTPVEVLDLALDTVDLSGLEGHPVVRSLTVRTDAPLDLAPLRSCPRLYLLDLSEATDIPDIEVLGELPSLLYLNLRYDQWEALWERTSHPSTLAVAGLASEPPKEKRFWWSATNAYHPPEPSRKTVLRWTRELVGNAGDVRVVTGGFNPLRRR</sequence>
<accession>I0UY55</accession>
<dbReference type="OrthoDB" id="4759758at2"/>
<dbReference type="HOGENOM" id="CLU_513799_0_0_11"/>
<dbReference type="STRING" id="882086.SacxiDRAFT_0533"/>
<dbReference type="InterPro" id="IPR032675">
    <property type="entry name" value="LRR_dom_sf"/>
</dbReference>